<comment type="subcellular location">
    <subcellularLocation>
        <location evidence="1">Golgi apparatus</location>
    </subcellularLocation>
</comment>
<keyword evidence="7" id="KW-1185">Reference proteome</keyword>
<organism evidence="6 7">
    <name type="scientific">Penicillium camemberti (strain FM 013)</name>
    <dbReference type="NCBI Taxonomy" id="1429867"/>
    <lineage>
        <taxon>Eukaryota</taxon>
        <taxon>Fungi</taxon>
        <taxon>Dikarya</taxon>
        <taxon>Ascomycota</taxon>
        <taxon>Pezizomycotina</taxon>
        <taxon>Eurotiomycetes</taxon>
        <taxon>Eurotiomycetidae</taxon>
        <taxon>Eurotiales</taxon>
        <taxon>Aspergillaceae</taxon>
        <taxon>Penicillium</taxon>
    </lineage>
</organism>
<evidence type="ECO:0000313" key="6">
    <source>
        <dbReference type="EMBL" id="CRL21855.1"/>
    </source>
</evidence>
<evidence type="ECO:0000256" key="3">
    <source>
        <dbReference type="ARBA" id="ARBA00009105"/>
    </source>
</evidence>
<reference evidence="6 7" key="1">
    <citation type="journal article" date="2014" name="Nat. Commun.">
        <title>Multiple recent horizontal transfers of a large genomic region in cheese making fungi.</title>
        <authorList>
            <person name="Cheeseman K."/>
            <person name="Ropars J."/>
            <person name="Renault P."/>
            <person name="Dupont J."/>
            <person name="Gouzy J."/>
            <person name="Branca A."/>
            <person name="Abraham A.L."/>
            <person name="Ceppi M."/>
            <person name="Conseiller E."/>
            <person name="Debuchy R."/>
            <person name="Malagnac F."/>
            <person name="Goarin A."/>
            <person name="Silar P."/>
            <person name="Lacoste S."/>
            <person name="Sallet E."/>
            <person name="Bensimon A."/>
            <person name="Giraud T."/>
            <person name="Brygoo Y."/>
        </authorList>
    </citation>
    <scope>NUCLEOTIDE SEQUENCE [LARGE SCALE GENOMIC DNA]</scope>
    <source>
        <strain evidence="7">FM 013</strain>
    </source>
</reference>
<accession>A0A0G4P6C2</accession>
<dbReference type="STRING" id="1429867.A0A0G4P6C2"/>
<dbReference type="GO" id="GO:0046354">
    <property type="term" value="P:mannan biosynthetic process"/>
    <property type="evidence" value="ECO:0007669"/>
    <property type="project" value="TreeGrafter"/>
</dbReference>
<dbReference type="EMBL" id="HG793139">
    <property type="protein sequence ID" value="CRL21855.1"/>
    <property type="molecule type" value="Genomic_DNA"/>
</dbReference>
<dbReference type="InterPro" id="IPR022751">
    <property type="entry name" value="Alpha_mannosyltransferase"/>
</dbReference>
<keyword evidence="4" id="KW-0808">Transferase</keyword>
<sequence length="480" mass="53853">MIPRSFLRVRTLLAALILAAFLLWAILAEFKVYIPNISSQATTSDLTPSHRKFWREFHALLEKYAPDTDPIVEYEKASTEGFNAHSPPPRPDVLDVPEEDVTTIKEAHAGFVNTIADSPPKLPYLPGTKGIVSTAGGTYLPVLVISLRMLRRTGSTLPVEVFLSDEEEYEGYICDVVLPSLNARCVVLSRILIAAPVRIQKYQFKPFAMLFSSFEEILFLDADAFPLEKPEHLFTTEPFLSKGMVTWPDFWASSVSPLFYEIANYPPPPMDLRQSTESGEVLHSKKSHLRSLLLATYYNYHGASHYYPLLSQGAAGEGDKETFITAATAMNESFYQVSESICALGHETRGGIAGSAMAQFDPVQDFELTSRGVWRVRGDHAPAPGVFFIHANFPKFNPATIFDLHEVNPAFTDEGDYTRAWTLPVDVVRGFNSRVDVEKGFWEEIRWTACELEDKFQSWVEYEGICDAAKEYWSAVFGAD</sequence>
<dbReference type="InterPro" id="IPR029044">
    <property type="entry name" value="Nucleotide-diphossugar_trans"/>
</dbReference>
<protein>
    <submittedName>
        <fullName evidence="6">Str. FM013</fullName>
    </submittedName>
</protein>
<evidence type="ECO:0000313" key="7">
    <source>
        <dbReference type="Proteomes" id="UP000053732"/>
    </source>
</evidence>
<evidence type="ECO:0000256" key="5">
    <source>
        <dbReference type="ARBA" id="ARBA00023034"/>
    </source>
</evidence>
<comment type="similarity">
    <text evidence="3">Belongs to the MNN1/MNT family.</text>
</comment>
<evidence type="ECO:0000256" key="4">
    <source>
        <dbReference type="ARBA" id="ARBA00022679"/>
    </source>
</evidence>
<dbReference type="SUPFAM" id="SSF53448">
    <property type="entry name" value="Nucleotide-diphospho-sugar transferases"/>
    <property type="match status" value="1"/>
</dbReference>
<gene>
    <name evidence="6" type="ORF">PCAMFM013_S006g000395</name>
</gene>
<dbReference type="PANTHER" id="PTHR31646">
    <property type="entry name" value="ALPHA-1,2-MANNOSYLTRANSFERASE MNN2"/>
    <property type="match status" value="1"/>
</dbReference>
<dbReference type="PANTHER" id="PTHR31646:SF5">
    <property type="entry name" value="(MNN2), PUTATIVE (AFU_ORTHOLOGUE AFUA_6G04450)-RELATED"/>
    <property type="match status" value="1"/>
</dbReference>
<dbReference type="Pfam" id="PF11051">
    <property type="entry name" value="Mannosyl_trans3"/>
    <property type="match status" value="2"/>
</dbReference>
<keyword evidence="5" id="KW-0333">Golgi apparatus</keyword>
<evidence type="ECO:0000256" key="2">
    <source>
        <dbReference type="ARBA" id="ARBA00004922"/>
    </source>
</evidence>
<dbReference type="Proteomes" id="UP000053732">
    <property type="component" value="Unassembled WGS sequence"/>
</dbReference>
<comment type="pathway">
    <text evidence="2">Protein modification; protein glycosylation.</text>
</comment>
<dbReference type="GO" id="GO:0005794">
    <property type="term" value="C:Golgi apparatus"/>
    <property type="evidence" value="ECO:0007669"/>
    <property type="project" value="UniProtKB-SubCell"/>
</dbReference>
<dbReference type="AlphaFoldDB" id="A0A0G4P6C2"/>
<proteinExistence type="inferred from homology"/>
<dbReference type="GO" id="GO:0000026">
    <property type="term" value="F:alpha-1,2-mannosyltransferase activity"/>
    <property type="evidence" value="ECO:0007669"/>
    <property type="project" value="TreeGrafter"/>
</dbReference>
<name>A0A0G4P6C2_PENC3</name>
<evidence type="ECO:0000256" key="1">
    <source>
        <dbReference type="ARBA" id="ARBA00004555"/>
    </source>
</evidence>